<dbReference type="PANTHER" id="PTHR13947:SF37">
    <property type="entry name" value="LD18367P"/>
    <property type="match status" value="1"/>
</dbReference>
<sequence length="184" mass="20653">MAPNENTATLEGSPSPVVQIRQYRSEDQTDVVKLFSAGMLHYATENIEFWEGYVQQSIHDDLADIGGVYMKPGGNFWVATIEDKIVGMVGLEAKPNQEGELRRMSVNHEYRRYGIGRLLIAHLEAWAAANGFTKVWLSTGGVMTQARKFYLSLGYDHTKTEVYSQDPYFEAMFYAKTVAPSQAA</sequence>
<name>K3XAQ9_GLOUD</name>
<dbReference type="HOGENOM" id="CLU_013985_11_3_1"/>
<dbReference type="VEuPathDB" id="FungiDB:PYU1_G014278"/>
<dbReference type="Gene3D" id="3.40.630.30">
    <property type="match status" value="1"/>
</dbReference>
<reference evidence="4" key="1">
    <citation type="journal article" date="2010" name="Genome Biol.">
        <title>Genome sequence of the necrotrophic plant pathogen Pythium ultimum reveals original pathogenicity mechanisms and effector repertoire.</title>
        <authorList>
            <person name="Levesque C.A."/>
            <person name="Brouwer H."/>
            <person name="Cano L."/>
            <person name="Hamilton J.P."/>
            <person name="Holt C."/>
            <person name="Huitema E."/>
            <person name="Raffaele S."/>
            <person name="Robideau G.P."/>
            <person name="Thines M."/>
            <person name="Win J."/>
            <person name="Zerillo M.M."/>
            <person name="Beakes G.W."/>
            <person name="Boore J.L."/>
            <person name="Busam D."/>
            <person name="Dumas B."/>
            <person name="Ferriera S."/>
            <person name="Fuerstenberg S.I."/>
            <person name="Gachon C.M."/>
            <person name="Gaulin E."/>
            <person name="Govers F."/>
            <person name="Grenville-Briggs L."/>
            <person name="Horner N."/>
            <person name="Hostetler J."/>
            <person name="Jiang R.H."/>
            <person name="Johnson J."/>
            <person name="Krajaejun T."/>
            <person name="Lin H."/>
            <person name="Meijer H.J."/>
            <person name="Moore B."/>
            <person name="Morris P."/>
            <person name="Phuntmart V."/>
            <person name="Puiu D."/>
            <person name="Shetty J."/>
            <person name="Stajich J.E."/>
            <person name="Tripathy S."/>
            <person name="Wawra S."/>
            <person name="van West P."/>
            <person name="Whitty B.R."/>
            <person name="Coutinho P.M."/>
            <person name="Henrissat B."/>
            <person name="Martin F."/>
            <person name="Thomas P.D."/>
            <person name="Tyler B.M."/>
            <person name="De Vries R.P."/>
            <person name="Kamoun S."/>
            <person name="Yandell M."/>
            <person name="Tisserat N."/>
            <person name="Buell C.R."/>
        </authorList>
    </citation>
    <scope>NUCLEOTIDE SEQUENCE</scope>
    <source>
        <strain evidence="4">DAOM:BR144</strain>
    </source>
</reference>
<evidence type="ECO:0000313" key="3">
    <source>
        <dbReference type="EnsemblProtists" id="PYU1_T014308"/>
    </source>
</evidence>
<dbReference type="OMA" id="MAPNENT"/>
<dbReference type="Pfam" id="PF00583">
    <property type="entry name" value="Acetyltransf_1"/>
    <property type="match status" value="1"/>
</dbReference>
<feature type="domain" description="N-acetyltransferase" evidence="2">
    <location>
        <begin position="18"/>
        <end position="179"/>
    </location>
</feature>
<dbReference type="PANTHER" id="PTHR13947">
    <property type="entry name" value="GNAT FAMILY N-ACETYLTRANSFERASE"/>
    <property type="match status" value="1"/>
</dbReference>
<dbReference type="Proteomes" id="UP000019132">
    <property type="component" value="Unassembled WGS sequence"/>
</dbReference>
<reference evidence="3" key="3">
    <citation type="submission" date="2015-02" db="UniProtKB">
        <authorList>
            <consortium name="EnsemblProtists"/>
        </authorList>
    </citation>
    <scope>IDENTIFICATION</scope>
    <source>
        <strain evidence="3">DAOM BR144</strain>
    </source>
</reference>
<dbReference type="eggNOG" id="KOG3139">
    <property type="taxonomic scope" value="Eukaryota"/>
</dbReference>
<dbReference type="STRING" id="431595.K3XAQ9"/>
<dbReference type="CDD" id="cd04301">
    <property type="entry name" value="NAT_SF"/>
    <property type="match status" value="1"/>
</dbReference>
<dbReference type="SUPFAM" id="SSF55729">
    <property type="entry name" value="Acyl-CoA N-acyltransferases (Nat)"/>
    <property type="match status" value="1"/>
</dbReference>
<evidence type="ECO:0000256" key="1">
    <source>
        <dbReference type="ARBA" id="ARBA00022679"/>
    </source>
</evidence>
<protein>
    <recommendedName>
        <fullName evidence="2">N-acetyltransferase domain-containing protein</fullName>
    </recommendedName>
</protein>
<evidence type="ECO:0000313" key="4">
    <source>
        <dbReference type="Proteomes" id="UP000019132"/>
    </source>
</evidence>
<dbReference type="InterPro" id="IPR050769">
    <property type="entry name" value="NAT_camello-type"/>
</dbReference>
<reference evidence="4" key="2">
    <citation type="submission" date="2010-04" db="EMBL/GenBank/DDBJ databases">
        <authorList>
            <person name="Buell R."/>
            <person name="Hamilton J."/>
            <person name="Hostetler J."/>
        </authorList>
    </citation>
    <scope>NUCLEOTIDE SEQUENCE [LARGE SCALE GENOMIC DNA]</scope>
    <source>
        <strain evidence="4">DAOM:BR144</strain>
    </source>
</reference>
<accession>K3XAQ9</accession>
<dbReference type="PROSITE" id="PS51186">
    <property type="entry name" value="GNAT"/>
    <property type="match status" value="1"/>
</dbReference>
<evidence type="ECO:0000259" key="2">
    <source>
        <dbReference type="PROSITE" id="PS51186"/>
    </source>
</evidence>
<dbReference type="GO" id="GO:0008080">
    <property type="term" value="F:N-acetyltransferase activity"/>
    <property type="evidence" value="ECO:0007669"/>
    <property type="project" value="InterPro"/>
</dbReference>
<keyword evidence="4" id="KW-1185">Reference proteome</keyword>
<dbReference type="InterPro" id="IPR000182">
    <property type="entry name" value="GNAT_dom"/>
</dbReference>
<dbReference type="EnsemblProtists" id="PYU1_T014308">
    <property type="protein sequence ID" value="PYU1_T014308"/>
    <property type="gene ID" value="PYU1_G014278"/>
</dbReference>
<organism evidence="3 4">
    <name type="scientific">Globisporangium ultimum (strain ATCC 200006 / CBS 805.95 / DAOM BR144)</name>
    <name type="common">Pythium ultimum</name>
    <dbReference type="NCBI Taxonomy" id="431595"/>
    <lineage>
        <taxon>Eukaryota</taxon>
        <taxon>Sar</taxon>
        <taxon>Stramenopiles</taxon>
        <taxon>Oomycota</taxon>
        <taxon>Peronosporomycetes</taxon>
        <taxon>Pythiales</taxon>
        <taxon>Pythiaceae</taxon>
        <taxon>Globisporangium</taxon>
    </lineage>
</organism>
<dbReference type="EMBL" id="GL376566">
    <property type="status" value="NOT_ANNOTATED_CDS"/>
    <property type="molecule type" value="Genomic_DNA"/>
</dbReference>
<keyword evidence="1" id="KW-0808">Transferase</keyword>
<dbReference type="AlphaFoldDB" id="K3XAQ9"/>
<proteinExistence type="predicted"/>
<dbReference type="InterPro" id="IPR016181">
    <property type="entry name" value="Acyl_CoA_acyltransferase"/>
</dbReference>
<dbReference type="InParanoid" id="K3XAQ9"/>